<sequence length="148" mass="14217">METGEGAAGTRAERAGAAALEVEVGERSPAVSCTRGAGAMSRAGGGVLPGASGSGAVTISRTTGFRPGGGGEVCTATTASTSTPESLSATKQCGPATCAPGHLVRVPGPPAVGPEDQSRAPPGTVSHLVPCSTHPEAPDVVAQSADVT</sequence>
<feature type="compositionally biased region" description="Low complexity" evidence="1">
    <location>
        <begin position="1"/>
        <end position="22"/>
    </location>
</feature>
<dbReference type="Proteomes" id="UP000289886">
    <property type="component" value="Unassembled WGS sequence"/>
</dbReference>
<proteinExistence type="predicted"/>
<feature type="region of interest" description="Disordered" evidence="1">
    <location>
        <begin position="104"/>
        <end position="148"/>
    </location>
</feature>
<comment type="caution">
    <text evidence="2">The sequence shown here is derived from an EMBL/GenBank/DDBJ whole genome shotgun (WGS) entry which is preliminary data.</text>
</comment>
<evidence type="ECO:0000313" key="2">
    <source>
        <dbReference type="EMBL" id="RXN00525.1"/>
    </source>
</evidence>
<feature type="region of interest" description="Disordered" evidence="1">
    <location>
        <begin position="1"/>
        <end position="71"/>
    </location>
</feature>
<evidence type="ECO:0000313" key="3">
    <source>
        <dbReference type="Proteomes" id="UP000289886"/>
    </source>
</evidence>
<name>A0A662YV60_ACIRT</name>
<dbReference type="EMBL" id="SCEB01000169">
    <property type="protein sequence ID" value="RXN00525.1"/>
    <property type="molecule type" value="Genomic_DNA"/>
</dbReference>
<protein>
    <submittedName>
        <fullName evidence="2">Uncharacterized protein</fullName>
    </submittedName>
</protein>
<keyword evidence="3" id="KW-1185">Reference proteome</keyword>
<dbReference type="AlphaFoldDB" id="A0A662YV60"/>
<organism evidence="2 3">
    <name type="scientific">Acipenser ruthenus</name>
    <name type="common">Sterlet sturgeon</name>
    <dbReference type="NCBI Taxonomy" id="7906"/>
    <lineage>
        <taxon>Eukaryota</taxon>
        <taxon>Metazoa</taxon>
        <taxon>Chordata</taxon>
        <taxon>Craniata</taxon>
        <taxon>Vertebrata</taxon>
        <taxon>Euteleostomi</taxon>
        <taxon>Actinopterygii</taxon>
        <taxon>Chondrostei</taxon>
        <taxon>Acipenseriformes</taxon>
        <taxon>Acipenseridae</taxon>
        <taxon>Acipenser</taxon>
    </lineage>
</organism>
<evidence type="ECO:0000256" key="1">
    <source>
        <dbReference type="SAM" id="MobiDB-lite"/>
    </source>
</evidence>
<reference evidence="2 3" key="1">
    <citation type="submission" date="2019-01" db="EMBL/GenBank/DDBJ databases">
        <title>Draft Genome and Complete Hox-Cluster Characterization of the Sterlet Sturgeon (Acipenser ruthenus).</title>
        <authorList>
            <person name="Wei Q."/>
        </authorList>
    </citation>
    <scope>NUCLEOTIDE SEQUENCE [LARGE SCALE GENOMIC DNA]</scope>
    <source>
        <strain evidence="2">WHYD16114868_AA</strain>
        <tissue evidence="2">Blood</tissue>
    </source>
</reference>
<accession>A0A662YV60</accession>
<gene>
    <name evidence="2" type="ORF">EOD39_9306</name>
</gene>